<accession>A6FWZ6</accession>
<gene>
    <name evidence="1" type="ORF">PPSIR1_05118</name>
</gene>
<organism evidence="1 2">
    <name type="scientific">Plesiocystis pacifica SIR-1</name>
    <dbReference type="NCBI Taxonomy" id="391625"/>
    <lineage>
        <taxon>Bacteria</taxon>
        <taxon>Pseudomonadati</taxon>
        <taxon>Myxococcota</taxon>
        <taxon>Polyangia</taxon>
        <taxon>Nannocystales</taxon>
        <taxon>Nannocystaceae</taxon>
        <taxon>Plesiocystis</taxon>
    </lineage>
</organism>
<comment type="caution">
    <text evidence="1">The sequence shown here is derived from an EMBL/GenBank/DDBJ whole genome shotgun (WGS) entry which is preliminary data.</text>
</comment>
<name>A6FWZ6_9BACT</name>
<dbReference type="EMBL" id="ABCS01000001">
    <property type="protein sequence ID" value="EDM81820.1"/>
    <property type="molecule type" value="Genomic_DNA"/>
</dbReference>
<reference evidence="1 2" key="1">
    <citation type="submission" date="2007-06" db="EMBL/GenBank/DDBJ databases">
        <authorList>
            <person name="Shimkets L."/>
            <person name="Ferriera S."/>
            <person name="Johnson J."/>
            <person name="Kravitz S."/>
            <person name="Beeson K."/>
            <person name="Sutton G."/>
            <person name="Rogers Y.-H."/>
            <person name="Friedman R."/>
            <person name="Frazier M."/>
            <person name="Venter J.C."/>
        </authorList>
    </citation>
    <scope>NUCLEOTIDE SEQUENCE [LARGE SCALE GENOMIC DNA]</scope>
    <source>
        <strain evidence="1 2">SIR-1</strain>
    </source>
</reference>
<proteinExistence type="predicted"/>
<protein>
    <submittedName>
        <fullName evidence="1">Uncharacterized protein</fullName>
    </submittedName>
</protein>
<dbReference type="AlphaFoldDB" id="A6FWZ6"/>
<sequence length="471" mass="54512">MGDQLRLKSFEWLRQQGYDLTDETLRPLVIESRHVHDRKALPGWDLAALLVFDPITLGTDKNTGRPTLAVDIRGEQEAIYDNRGKRFMNDLYYGGPNPPYEALARFSKDIHALQMQPGKRRLRWPLPKLDLPLRWSSGGFLPIVYREDAHGKRRAYFALFFRDIPPVGWNIANGASETPEERFALRLLSAREAAEELVVLEHEPERDADGRLIAGQVIQTRPLAPREDKQIVLKVIQKLTRVHNEERRLLDAIHLEPNPENYVLVDEVQGPADVSVKHDGDKGQPAVTRHVYITVNPLEFGIEVTQVGRFPLGKEEYLLDGETYMNRAPEKHLLVRRPVALFDLDWFEQALRQDDGSYDFPEPDEAKALAEVKRHAGCRRMPVPPSEHFELFDYDVRQRRQLVDAWLRSGKSTGDFKVEYDWLERDGWEDVFNQARRYADGEPGSSFPEELRYICSAAWKAMCLYFQHRHI</sequence>
<evidence type="ECO:0000313" key="2">
    <source>
        <dbReference type="Proteomes" id="UP000005801"/>
    </source>
</evidence>
<dbReference type="Proteomes" id="UP000005801">
    <property type="component" value="Unassembled WGS sequence"/>
</dbReference>
<keyword evidence="2" id="KW-1185">Reference proteome</keyword>
<dbReference type="STRING" id="391625.PPSIR1_05118"/>
<evidence type="ECO:0000313" key="1">
    <source>
        <dbReference type="EMBL" id="EDM81820.1"/>
    </source>
</evidence>